<feature type="transmembrane region" description="Helical" evidence="1">
    <location>
        <begin position="72"/>
        <end position="89"/>
    </location>
</feature>
<keyword evidence="1" id="KW-0812">Transmembrane</keyword>
<protein>
    <submittedName>
        <fullName evidence="2">Uncharacterized protein</fullName>
    </submittedName>
</protein>
<dbReference type="OrthoDB" id="2341684at2759"/>
<feature type="transmembrane region" description="Helical" evidence="1">
    <location>
        <begin position="38"/>
        <end position="60"/>
    </location>
</feature>
<gene>
    <name evidence="2" type="ORF">BGZ70_006725</name>
</gene>
<accession>A0A9P6J9N7</accession>
<sequence length="215" mass="24464">MSLAALLTLRILLWLMTTVVLAFSAFLIARFRIGFTVSYWTVWMRLILAVISNTAYSFSFRKQSYISRGSRGAFMFLVALAWFVPSSYHVRSIIRLYGGPQFFRSWNCGLIECTLVMVQDIFGWLIGVFGLLEVYLTDKHERVYGQKPATTTTSIFLAPGAQQTAYIPLEAQQHQQPVVSSYAYQHQGYDQSQPLQASPYQPQPGANVAYQPHHF</sequence>
<dbReference type="EMBL" id="JAAAHY010000388">
    <property type="protein sequence ID" value="KAF9964238.1"/>
    <property type="molecule type" value="Genomic_DNA"/>
</dbReference>
<proteinExistence type="predicted"/>
<keyword evidence="1" id="KW-0472">Membrane</keyword>
<feature type="transmembrane region" description="Helical" evidence="1">
    <location>
        <begin position="109"/>
        <end position="132"/>
    </location>
</feature>
<evidence type="ECO:0000313" key="2">
    <source>
        <dbReference type="EMBL" id="KAF9964238.1"/>
    </source>
</evidence>
<evidence type="ECO:0000256" key="1">
    <source>
        <dbReference type="SAM" id="Phobius"/>
    </source>
</evidence>
<keyword evidence="1" id="KW-1133">Transmembrane helix</keyword>
<name>A0A9P6J9N7_MORAP</name>
<comment type="caution">
    <text evidence="2">The sequence shown here is derived from an EMBL/GenBank/DDBJ whole genome shotgun (WGS) entry which is preliminary data.</text>
</comment>
<reference evidence="2" key="1">
    <citation type="journal article" date="2020" name="Fungal Divers.">
        <title>Resolving the Mortierellaceae phylogeny through synthesis of multi-gene phylogenetics and phylogenomics.</title>
        <authorList>
            <person name="Vandepol N."/>
            <person name="Liber J."/>
            <person name="Desiro A."/>
            <person name="Na H."/>
            <person name="Kennedy M."/>
            <person name="Barry K."/>
            <person name="Grigoriev I.V."/>
            <person name="Miller A.N."/>
            <person name="O'Donnell K."/>
            <person name="Stajich J.E."/>
            <person name="Bonito G."/>
        </authorList>
    </citation>
    <scope>NUCLEOTIDE SEQUENCE</scope>
    <source>
        <strain evidence="2">CK1249</strain>
    </source>
</reference>
<dbReference type="Proteomes" id="UP000738359">
    <property type="component" value="Unassembled WGS sequence"/>
</dbReference>
<dbReference type="AlphaFoldDB" id="A0A9P6J9N7"/>
<evidence type="ECO:0000313" key="3">
    <source>
        <dbReference type="Proteomes" id="UP000738359"/>
    </source>
</evidence>
<organism evidence="2 3">
    <name type="scientific">Mortierella alpina</name>
    <name type="common">Oleaginous fungus</name>
    <name type="synonym">Mortierella renispora</name>
    <dbReference type="NCBI Taxonomy" id="64518"/>
    <lineage>
        <taxon>Eukaryota</taxon>
        <taxon>Fungi</taxon>
        <taxon>Fungi incertae sedis</taxon>
        <taxon>Mucoromycota</taxon>
        <taxon>Mortierellomycotina</taxon>
        <taxon>Mortierellomycetes</taxon>
        <taxon>Mortierellales</taxon>
        <taxon>Mortierellaceae</taxon>
        <taxon>Mortierella</taxon>
    </lineage>
</organism>
<keyword evidence="3" id="KW-1185">Reference proteome</keyword>